<dbReference type="Gene3D" id="3.30.530.20">
    <property type="match status" value="1"/>
</dbReference>
<evidence type="ECO:0000313" key="1">
    <source>
        <dbReference type="EMBL" id="MCS7477174.1"/>
    </source>
</evidence>
<name>A0A9X2VJB5_9PSEU</name>
<reference evidence="1" key="1">
    <citation type="submission" date="2022-08" db="EMBL/GenBank/DDBJ databases">
        <authorList>
            <person name="Tistechok S."/>
            <person name="Samborskyy M."/>
            <person name="Roman I."/>
        </authorList>
    </citation>
    <scope>NUCLEOTIDE SEQUENCE</scope>
    <source>
        <strain evidence="1">DSM 103496</strain>
    </source>
</reference>
<gene>
    <name evidence="1" type="ORF">NZH93_09935</name>
</gene>
<accession>A0A9X2VJB5</accession>
<keyword evidence="2" id="KW-1185">Reference proteome</keyword>
<evidence type="ECO:0000313" key="2">
    <source>
        <dbReference type="Proteomes" id="UP001141259"/>
    </source>
</evidence>
<dbReference type="Pfam" id="PF10604">
    <property type="entry name" value="Polyketide_cyc2"/>
    <property type="match status" value="1"/>
</dbReference>
<protein>
    <submittedName>
        <fullName evidence="1">SRPBCC family protein</fullName>
    </submittedName>
</protein>
<comment type="caution">
    <text evidence="1">The sequence shown here is derived from an EMBL/GenBank/DDBJ whole genome shotgun (WGS) entry which is preliminary data.</text>
</comment>
<sequence>MDEVRKVDTGTRTVTRQVVVNAPAETLFAMLADPRRHGEVDGSGTVLSGVRGPVRLSDGAEFSTAMKMYGFPYRITSRVTAFEDGRLIEWRHPMGHHWRWTFDEHDGRTTVTETFDYNGSRSPKVLELLKMPALNAKGIRSTLAGLRDRFA</sequence>
<dbReference type="InterPro" id="IPR023393">
    <property type="entry name" value="START-like_dom_sf"/>
</dbReference>
<dbReference type="SUPFAM" id="SSF55961">
    <property type="entry name" value="Bet v1-like"/>
    <property type="match status" value="1"/>
</dbReference>
<dbReference type="AlphaFoldDB" id="A0A9X2VJB5"/>
<proteinExistence type="predicted"/>
<dbReference type="Proteomes" id="UP001141259">
    <property type="component" value="Unassembled WGS sequence"/>
</dbReference>
<dbReference type="EMBL" id="JANYMP010000004">
    <property type="protein sequence ID" value="MCS7477174.1"/>
    <property type="molecule type" value="Genomic_DNA"/>
</dbReference>
<dbReference type="InterPro" id="IPR019587">
    <property type="entry name" value="Polyketide_cyclase/dehydratase"/>
</dbReference>
<organism evidence="1 2">
    <name type="scientific">Umezawaea endophytica</name>
    <dbReference type="NCBI Taxonomy" id="1654476"/>
    <lineage>
        <taxon>Bacteria</taxon>
        <taxon>Bacillati</taxon>
        <taxon>Actinomycetota</taxon>
        <taxon>Actinomycetes</taxon>
        <taxon>Pseudonocardiales</taxon>
        <taxon>Pseudonocardiaceae</taxon>
        <taxon>Umezawaea</taxon>
    </lineage>
</organism>
<dbReference type="RefSeq" id="WP_259622690.1">
    <property type="nucleotide sequence ID" value="NZ_JANYMP010000004.1"/>
</dbReference>